<dbReference type="AlphaFoldDB" id="A0A443NEM1"/>
<dbReference type="OrthoDB" id="1866990at2759"/>
<keyword evidence="4" id="KW-1185">Reference proteome</keyword>
<dbReference type="PANTHER" id="PTHR36384:SF1">
    <property type="entry name" value="SAWADEE PROTEIN"/>
    <property type="match status" value="1"/>
</dbReference>
<dbReference type="Gene3D" id="2.30.30.140">
    <property type="match status" value="1"/>
</dbReference>
<dbReference type="EMBL" id="QPKB01000002">
    <property type="protein sequence ID" value="RWR76996.1"/>
    <property type="molecule type" value="Genomic_DNA"/>
</dbReference>
<accession>A0A443NEM1</accession>
<feature type="region of interest" description="Disordered" evidence="1">
    <location>
        <begin position="271"/>
        <end position="295"/>
    </location>
</feature>
<protein>
    <recommendedName>
        <fullName evidence="2">SAWADEE domain-containing protein</fullName>
    </recommendedName>
</protein>
<evidence type="ECO:0000259" key="2">
    <source>
        <dbReference type="Pfam" id="PF16719"/>
    </source>
</evidence>
<comment type="caution">
    <text evidence="3">The sequence shown here is derived from an EMBL/GenBank/DDBJ whole genome shotgun (WGS) entry which is preliminary data.</text>
</comment>
<dbReference type="PANTHER" id="PTHR36384">
    <property type="entry name" value="SAWADEE PROTEIN"/>
    <property type="match status" value="1"/>
</dbReference>
<evidence type="ECO:0000256" key="1">
    <source>
        <dbReference type="SAM" id="MobiDB-lite"/>
    </source>
</evidence>
<reference evidence="3 4" key="1">
    <citation type="journal article" date="2019" name="Nat. Plants">
        <title>Stout camphor tree genome fills gaps in understanding of flowering plant genome evolution.</title>
        <authorList>
            <person name="Chaw S.M."/>
            <person name="Liu Y.C."/>
            <person name="Wu Y.W."/>
            <person name="Wang H.Y."/>
            <person name="Lin C.I."/>
            <person name="Wu C.S."/>
            <person name="Ke H.M."/>
            <person name="Chang L.Y."/>
            <person name="Hsu C.Y."/>
            <person name="Yang H.T."/>
            <person name="Sudianto E."/>
            <person name="Hsu M.H."/>
            <person name="Wu K.P."/>
            <person name="Wang L.N."/>
            <person name="Leebens-Mack J.H."/>
            <person name="Tsai I.J."/>
        </authorList>
    </citation>
    <scope>NUCLEOTIDE SEQUENCE [LARGE SCALE GENOMIC DNA]</scope>
    <source>
        <strain evidence="4">cv. Chaw 1501</strain>
        <tissue evidence="3">Young leaves</tissue>
    </source>
</reference>
<organism evidence="3 4">
    <name type="scientific">Cinnamomum micranthum f. kanehirae</name>
    <dbReference type="NCBI Taxonomy" id="337451"/>
    <lineage>
        <taxon>Eukaryota</taxon>
        <taxon>Viridiplantae</taxon>
        <taxon>Streptophyta</taxon>
        <taxon>Embryophyta</taxon>
        <taxon>Tracheophyta</taxon>
        <taxon>Spermatophyta</taxon>
        <taxon>Magnoliopsida</taxon>
        <taxon>Magnoliidae</taxon>
        <taxon>Laurales</taxon>
        <taxon>Lauraceae</taxon>
        <taxon>Cinnamomum</taxon>
    </lineage>
</organism>
<dbReference type="Proteomes" id="UP000283530">
    <property type="component" value="Unassembled WGS sequence"/>
</dbReference>
<evidence type="ECO:0000313" key="4">
    <source>
        <dbReference type="Proteomes" id="UP000283530"/>
    </source>
</evidence>
<name>A0A443NEM1_9MAGN</name>
<sequence>MQTPFRILQTATQILLSLSERNRTFATFPIRYKPPFHMLPFGISKLPDISAATRSDSIEFRASEDDAWYGVDLVLEGETLMVKFSDFPDDSSDESFRASDFGDSKALEEFVERFRPVSVQLQDHECRKVIEGKMVCVSQTCGENELKFFDAMIETVCSENHALENGTEVCTCTFVVFWQHGPNAGMKTSATIENICLIKYGSVETDPALSSFLELSRKKLDKDSSGRSAPKDGPCCTQPCGPYVNSNSRRSHKIPAEELQILEQPDNTMQTFIGKRSNGTKRMRQDTDLGGDSFSSEDLEGASRKYFILIENMEKDTSASMIVNFIYKETSTLCQALVLPSTLSEAHTRGAIFVENQEKFNKLSRLLCSPDHFIVSSRGRPWVITGNKWSLETFGSMTPKSEKILLEKNELVGKIKVVRKGTKEYENGKRLRDLFLEFYAHQQHLYKRLASEEQKFFQSHHTVLRIPITNNG</sequence>
<feature type="domain" description="SAWADEE" evidence="2">
    <location>
        <begin position="57"/>
        <end position="196"/>
    </location>
</feature>
<dbReference type="Pfam" id="PF16719">
    <property type="entry name" value="SAWADEE"/>
    <property type="match status" value="1"/>
</dbReference>
<gene>
    <name evidence="3" type="ORF">CKAN_00546700</name>
</gene>
<proteinExistence type="predicted"/>
<evidence type="ECO:0000313" key="3">
    <source>
        <dbReference type="EMBL" id="RWR76996.1"/>
    </source>
</evidence>
<dbReference type="InterPro" id="IPR032001">
    <property type="entry name" value="SAWADEE_dom"/>
</dbReference>
<dbReference type="GO" id="GO:0003682">
    <property type="term" value="F:chromatin binding"/>
    <property type="evidence" value="ECO:0007669"/>
    <property type="project" value="InterPro"/>
</dbReference>